<keyword evidence="3" id="KW-0472">Membrane</keyword>
<feature type="transmembrane region" description="Helical" evidence="3">
    <location>
        <begin position="361"/>
        <end position="380"/>
    </location>
</feature>
<keyword evidence="6" id="KW-0808">Transferase</keyword>
<dbReference type="GO" id="GO:0016020">
    <property type="term" value="C:membrane"/>
    <property type="evidence" value="ECO:0007669"/>
    <property type="project" value="TreeGrafter"/>
</dbReference>
<keyword evidence="3" id="KW-0812">Transmembrane</keyword>
<dbReference type="Proteomes" id="UP000295310">
    <property type="component" value="Unassembled WGS sequence"/>
</dbReference>
<feature type="transmembrane region" description="Helical" evidence="3">
    <location>
        <begin position="176"/>
        <end position="196"/>
    </location>
</feature>
<sequence>MQKIEIEKKFRPEIEGLRFIAALLVAIYHIWFQKVSGGVDVFFVISGFLITISLINQVNRTGKVSFSKFFGNLLKRLLPIATTGLLFVAVLTWFYYPDIYKVSVFKEVIASMLYYENWQLAFNSVDYLNQSHFKSPVQHYWAMSIQGQFYVIWFLLFYLLNRFVFKENASANYKTLLSVFSGLFIISLIFSVYLTAMDQPWAYFDVRTRVWEFAFGGFLAITIGKIKLNHTLANILSWIGLTAIVSLGYLFDVSTLFPGLIALIPVLGAAFIVISGNQPSKYGAERFLAIPILQKLGGISFSIYLWHWILLSNYKLFFDTEIGILDGSIILISSIVIAYLLTEYLEKPLRDKNRYKRLQFFYFPAMITLILSFPLTYLLLNQEDSLADDLPSGYNGAKQVELSEQLNTGQTLYPAPMKAKEDLAVSYDDGCNVMGNSPEVKVCYYGAKDDYTKTIALVGGSHSAHWLGALLEFAEKDKIRIANITKSNCRFSTEHQKQRGCDQWNKDVINIISQIKPDLVYTTVDVSDGESTEVPEGFLAQFKKLETLNISIFGVRDNPRMDINIPECLEMNKGSIDKCSTPRKNVIVTPSPYDKLTDKPDNIIYHDYTKFFCTEEKCLPAIGDVVMYIDGQHISQSYVRTMAPMIRKDIHDALYQ</sequence>
<evidence type="ECO:0000259" key="5">
    <source>
        <dbReference type="Pfam" id="PF19040"/>
    </source>
</evidence>
<gene>
    <name evidence="6" type="ORF">ERX27_10735</name>
</gene>
<organism evidence="6 7">
    <name type="scientific">Macrococcus brunensis</name>
    <dbReference type="NCBI Taxonomy" id="198483"/>
    <lineage>
        <taxon>Bacteria</taxon>
        <taxon>Bacillati</taxon>
        <taxon>Bacillota</taxon>
        <taxon>Bacilli</taxon>
        <taxon>Bacillales</taxon>
        <taxon>Staphylococcaceae</taxon>
        <taxon>Macrococcus</taxon>
    </lineage>
</organism>
<evidence type="ECO:0000313" key="7">
    <source>
        <dbReference type="Proteomes" id="UP000295310"/>
    </source>
</evidence>
<comment type="similarity">
    <text evidence="2">Belongs to the acyltransferase 3 family.</text>
</comment>
<dbReference type="RefSeq" id="WP_133432806.1">
    <property type="nucleotide sequence ID" value="NZ_SCWA01000028.1"/>
</dbReference>
<evidence type="ECO:0000259" key="4">
    <source>
        <dbReference type="Pfam" id="PF01757"/>
    </source>
</evidence>
<protein>
    <submittedName>
        <fullName evidence="6">Acyltransferase</fullName>
    </submittedName>
</protein>
<feature type="transmembrane region" description="Helical" evidence="3">
    <location>
        <begin position="257"/>
        <end position="275"/>
    </location>
</feature>
<keyword evidence="7" id="KW-1185">Reference proteome</keyword>
<feature type="transmembrane region" description="Helical" evidence="3">
    <location>
        <begin position="208"/>
        <end position="224"/>
    </location>
</feature>
<dbReference type="OrthoDB" id="9796461at2"/>
<keyword evidence="6" id="KW-0012">Acyltransferase</keyword>
<comment type="subcellular location">
    <subcellularLocation>
        <location evidence="1">Membrane</location>
    </subcellularLocation>
</comment>
<feature type="transmembrane region" description="Helical" evidence="3">
    <location>
        <begin position="322"/>
        <end position="341"/>
    </location>
</feature>
<evidence type="ECO:0000256" key="2">
    <source>
        <dbReference type="ARBA" id="ARBA00007400"/>
    </source>
</evidence>
<keyword evidence="3" id="KW-1133">Transmembrane helix</keyword>
<dbReference type="GO" id="GO:0009103">
    <property type="term" value="P:lipopolysaccharide biosynthetic process"/>
    <property type="evidence" value="ECO:0007669"/>
    <property type="project" value="TreeGrafter"/>
</dbReference>
<dbReference type="PANTHER" id="PTHR23028">
    <property type="entry name" value="ACETYLTRANSFERASE"/>
    <property type="match status" value="1"/>
</dbReference>
<feature type="transmembrane region" description="Helical" evidence="3">
    <location>
        <begin position="38"/>
        <end position="56"/>
    </location>
</feature>
<dbReference type="EMBL" id="SCWA01000028">
    <property type="protein sequence ID" value="TDL93362.1"/>
    <property type="molecule type" value="Genomic_DNA"/>
</dbReference>
<reference evidence="6 7" key="1">
    <citation type="submission" date="2019-01" db="EMBL/GenBank/DDBJ databases">
        <title>Draft genome sequences of the type strains of six Macrococcus species.</title>
        <authorList>
            <person name="Mazhar S."/>
            <person name="Altermann E."/>
            <person name="Hill C."/>
            <person name="Mcauliffe O."/>
        </authorList>
    </citation>
    <scope>NUCLEOTIDE SEQUENCE [LARGE SCALE GENOMIC DNA]</scope>
    <source>
        <strain evidence="6 7">CCM4811</strain>
    </source>
</reference>
<evidence type="ECO:0000256" key="1">
    <source>
        <dbReference type="ARBA" id="ARBA00004370"/>
    </source>
</evidence>
<name>A0A4R6BAN6_9STAP</name>
<feature type="domain" description="Acyltransferase 3" evidence="4">
    <location>
        <begin position="13"/>
        <end position="342"/>
    </location>
</feature>
<evidence type="ECO:0000256" key="3">
    <source>
        <dbReference type="SAM" id="Phobius"/>
    </source>
</evidence>
<dbReference type="GO" id="GO:0016747">
    <property type="term" value="F:acyltransferase activity, transferring groups other than amino-acyl groups"/>
    <property type="evidence" value="ECO:0007669"/>
    <property type="project" value="InterPro"/>
</dbReference>
<dbReference type="InterPro" id="IPR002656">
    <property type="entry name" value="Acyl_transf_3_dom"/>
</dbReference>
<feature type="transmembrane region" description="Helical" evidence="3">
    <location>
        <begin position="231"/>
        <end position="251"/>
    </location>
</feature>
<dbReference type="InterPro" id="IPR043968">
    <property type="entry name" value="SGNH"/>
</dbReference>
<feature type="domain" description="SGNH" evidence="5">
    <location>
        <begin position="439"/>
        <end position="647"/>
    </location>
</feature>
<comment type="caution">
    <text evidence="6">The sequence shown here is derived from an EMBL/GenBank/DDBJ whole genome shotgun (WGS) entry which is preliminary data.</text>
</comment>
<feature type="transmembrane region" description="Helical" evidence="3">
    <location>
        <begin position="77"/>
        <end position="96"/>
    </location>
</feature>
<accession>A0A4R6BAN6</accession>
<proteinExistence type="inferred from homology"/>
<dbReference type="AlphaFoldDB" id="A0A4R6BAN6"/>
<feature type="transmembrane region" description="Helical" evidence="3">
    <location>
        <begin position="140"/>
        <end position="164"/>
    </location>
</feature>
<dbReference type="PANTHER" id="PTHR23028:SF53">
    <property type="entry name" value="ACYL_TRANSF_3 DOMAIN-CONTAINING PROTEIN"/>
    <property type="match status" value="1"/>
</dbReference>
<feature type="transmembrane region" description="Helical" evidence="3">
    <location>
        <begin position="287"/>
        <end position="310"/>
    </location>
</feature>
<dbReference type="Pfam" id="PF19040">
    <property type="entry name" value="SGNH"/>
    <property type="match status" value="1"/>
</dbReference>
<feature type="transmembrane region" description="Helical" evidence="3">
    <location>
        <begin position="16"/>
        <end position="32"/>
    </location>
</feature>
<dbReference type="InterPro" id="IPR050879">
    <property type="entry name" value="Acyltransferase_3"/>
</dbReference>
<dbReference type="Pfam" id="PF01757">
    <property type="entry name" value="Acyl_transf_3"/>
    <property type="match status" value="1"/>
</dbReference>
<evidence type="ECO:0000313" key="6">
    <source>
        <dbReference type="EMBL" id="TDL93362.1"/>
    </source>
</evidence>